<evidence type="ECO:0000256" key="1">
    <source>
        <dbReference type="ARBA" id="ARBA00006484"/>
    </source>
</evidence>
<dbReference type="PROSITE" id="PS00061">
    <property type="entry name" value="ADH_SHORT"/>
    <property type="match status" value="1"/>
</dbReference>
<dbReference type="SUPFAM" id="SSF51735">
    <property type="entry name" value="NAD(P)-binding Rossmann-fold domains"/>
    <property type="match status" value="1"/>
</dbReference>
<evidence type="ECO:0000313" key="3">
    <source>
        <dbReference type="EMBL" id="EAY29213.1"/>
    </source>
</evidence>
<dbReference type="NCBIfam" id="NF005559">
    <property type="entry name" value="PRK07231.1"/>
    <property type="match status" value="1"/>
</dbReference>
<dbReference type="AlphaFoldDB" id="A1ZKI7"/>
<dbReference type="InterPro" id="IPR036291">
    <property type="entry name" value="NAD(P)-bd_dom_sf"/>
</dbReference>
<proteinExistence type="inferred from homology"/>
<protein>
    <submittedName>
        <fullName evidence="3">3-oxoacyl-acyl-carrier-protein reductase</fullName>
        <ecNumber evidence="3">1.1.1.100</ecNumber>
    </submittedName>
</protein>
<accession>A1ZKI7</accession>
<dbReference type="eggNOG" id="COG1028">
    <property type="taxonomic scope" value="Bacteria"/>
</dbReference>
<name>A1ZKI7_MICM2</name>
<comment type="similarity">
    <text evidence="1">Belongs to the short-chain dehydrogenases/reductases (SDR) family.</text>
</comment>
<dbReference type="CDD" id="cd05233">
    <property type="entry name" value="SDR_c"/>
    <property type="match status" value="1"/>
</dbReference>
<organism evidence="3 4">
    <name type="scientific">Microscilla marina ATCC 23134</name>
    <dbReference type="NCBI Taxonomy" id="313606"/>
    <lineage>
        <taxon>Bacteria</taxon>
        <taxon>Pseudomonadati</taxon>
        <taxon>Bacteroidota</taxon>
        <taxon>Cytophagia</taxon>
        <taxon>Cytophagales</taxon>
        <taxon>Microscillaceae</taxon>
        <taxon>Microscilla</taxon>
    </lineage>
</organism>
<dbReference type="PRINTS" id="PR00081">
    <property type="entry name" value="GDHRDH"/>
</dbReference>
<dbReference type="Proteomes" id="UP000004095">
    <property type="component" value="Unassembled WGS sequence"/>
</dbReference>
<dbReference type="GO" id="GO:0004316">
    <property type="term" value="F:3-oxoacyl-[acyl-carrier-protein] reductase (NADPH) activity"/>
    <property type="evidence" value="ECO:0007669"/>
    <property type="project" value="UniProtKB-EC"/>
</dbReference>
<dbReference type="InterPro" id="IPR002347">
    <property type="entry name" value="SDR_fam"/>
</dbReference>
<keyword evidence="3" id="KW-0560">Oxidoreductase</keyword>
<feature type="domain" description="Ketoreductase" evidence="2">
    <location>
        <begin position="7"/>
        <end position="190"/>
    </location>
</feature>
<dbReference type="InterPro" id="IPR020904">
    <property type="entry name" value="Sc_DH/Rdtase_CS"/>
</dbReference>
<dbReference type="FunFam" id="3.40.50.720:FF:000084">
    <property type="entry name" value="Short-chain dehydrogenase reductase"/>
    <property type="match status" value="1"/>
</dbReference>
<dbReference type="SMART" id="SM00822">
    <property type="entry name" value="PKS_KR"/>
    <property type="match status" value="1"/>
</dbReference>
<gene>
    <name evidence="3" type="ORF">M23134_02404</name>
</gene>
<dbReference type="Pfam" id="PF13561">
    <property type="entry name" value="adh_short_C2"/>
    <property type="match status" value="1"/>
</dbReference>
<dbReference type="EC" id="1.1.1.100" evidence="3"/>
<evidence type="ECO:0000259" key="2">
    <source>
        <dbReference type="SMART" id="SM00822"/>
    </source>
</evidence>
<evidence type="ECO:0000313" key="4">
    <source>
        <dbReference type="Proteomes" id="UP000004095"/>
    </source>
</evidence>
<comment type="caution">
    <text evidence="3">The sequence shown here is derived from an EMBL/GenBank/DDBJ whole genome shotgun (WGS) entry which is preliminary data.</text>
</comment>
<dbReference type="PRINTS" id="PR00080">
    <property type="entry name" value="SDRFAMILY"/>
</dbReference>
<dbReference type="RefSeq" id="WP_002696858.1">
    <property type="nucleotide sequence ID" value="NZ_AAWS01000012.1"/>
</dbReference>
<dbReference type="Gene3D" id="3.40.50.720">
    <property type="entry name" value="NAD(P)-binding Rossmann-like Domain"/>
    <property type="match status" value="1"/>
</dbReference>
<reference evidence="3 4" key="1">
    <citation type="submission" date="2007-01" db="EMBL/GenBank/DDBJ databases">
        <authorList>
            <person name="Haygood M."/>
            <person name="Podell S."/>
            <person name="Anderson C."/>
            <person name="Hopkinson B."/>
            <person name="Roe K."/>
            <person name="Barbeau K."/>
            <person name="Gaasterland T."/>
            <person name="Ferriera S."/>
            <person name="Johnson J."/>
            <person name="Kravitz S."/>
            <person name="Beeson K."/>
            <person name="Sutton G."/>
            <person name="Rogers Y.-H."/>
            <person name="Friedman R."/>
            <person name="Frazier M."/>
            <person name="Venter J.C."/>
        </authorList>
    </citation>
    <scope>NUCLEOTIDE SEQUENCE [LARGE SCALE GENOMIC DNA]</scope>
    <source>
        <strain evidence="3 4">ATCC 23134</strain>
    </source>
</reference>
<dbReference type="OrthoDB" id="9804104at2"/>
<keyword evidence="4" id="KW-1185">Reference proteome</keyword>
<dbReference type="EMBL" id="AAWS01000012">
    <property type="protein sequence ID" value="EAY29213.1"/>
    <property type="molecule type" value="Genomic_DNA"/>
</dbReference>
<dbReference type="InterPro" id="IPR057326">
    <property type="entry name" value="KR_dom"/>
</dbReference>
<sequence length="253" mass="26500">MSKLEGKVAIITGATSGMGLATAKLFLAEGAKVVVTGRSDEKLKATNEELAKIHANHFLTIKADAADVTSNKKVFEAAQDKFGKVDILFANAGVGRFMPLSDVTEAMYDEVMNTNLKGPFFLVQAGLPYFNEGASIILNTSVSNQMGMPGASAYAASKAGLRLLARVFAAELSAHKIRVNAISPGPIDTPIWGKTGLPEEAVQEMGAGIASQVALGRFGTSEEIAKSVLFLASQDASFVTGIELEVDGGMSQV</sequence>
<dbReference type="PANTHER" id="PTHR43975">
    <property type="entry name" value="ZGC:101858"/>
    <property type="match status" value="1"/>
</dbReference>
<dbReference type="PANTHER" id="PTHR43975:SF2">
    <property type="entry name" value="EG:BACR7A4.14 PROTEIN-RELATED"/>
    <property type="match status" value="1"/>
</dbReference>